<proteinExistence type="predicted"/>
<dbReference type="AlphaFoldDB" id="A0A4C1WA99"/>
<protein>
    <submittedName>
        <fullName evidence="1">Uncharacterized protein</fullName>
    </submittedName>
</protein>
<evidence type="ECO:0000313" key="1">
    <source>
        <dbReference type="EMBL" id="GBP47961.1"/>
    </source>
</evidence>
<dbReference type="EMBL" id="BGZK01000514">
    <property type="protein sequence ID" value="GBP47961.1"/>
    <property type="molecule type" value="Genomic_DNA"/>
</dbReference>
<gene>
    <name evidence="1" type="ORF">EVAR_40385_1</name>
</gene>
<keyword evidence="2" id="KW-1185">Reference proteome</keyword>
<sequence length="132" mass="14534">MGLMSYAPEALSNLRTDEGGADVGAIISSHQRENRTNDRILTMNAYNPFNRGTSDFITCLVTHPQSLSTCIIVPVTTVHYCSQCTQRGPECATSRIGTTILRPSNWARATGATRPTYWRESRAARVNGRMPS</sequence>
<comment type="caution">
    <text evidence="1">The sequence shown here is derived from an EMBL/GenBank/DDBJ whole genome shotgun (WGS) entry which is preliminary data.</text>
</comment>
<evidence type="ECO:0000313" key="2">
    <source>
        <dbReference type="Proteomes" id="UP000299102"/>
    </source>
</evidence>
<reference evidence="1 2" key="1">
    <citation type="journal article" date="2019" name="Commun. Biol.">
        <title>The bagworm genome reveals a unique fibroin gene that provides high tensile strength.</title>
        <authorList>
            <person name="Kono N."/>
            <person name="Nakamura H."/>
            <person name="Ohtoshi R."/>
            <person name="Tomita M."/>
            <person name="Numata K."/>
            <person name="Arakawa K."/>
        </authorList>
    </citation>
    <scope>NUCLEOTIDE SEQUENCE [LARGE SCALE GENOMIC DNA]</scope>
</reference>
<name>A0A4C1WA99_EUMVA</name>
<organism evidence="1 2">
    <name type="scientific">Eumeta variegata</name>
    <name type="common">Bagworm moth</name>
    <name type="synonym">Eumeta japonica</name>
    <dbReference type="NCBI Taxonomy" id="151549"/>
    <lineage>
        <taxon>Eukaryota</taxon>
        <taxon>Metazoa</taxon>
        <taxon>Ecdysozoa</taxon>
        <taxon>Arthropoda</taxon>
        <taxon>Hexapoda</taxon>
        <taxon>Insecta</taxon>
        <taxon>Pterygota</taxon>
        <taxon>Neoptera</taxon>
        <taxon>Endopterygota</taxon>
        <taxon>Lepidoptera</taxon>
        <taxon>Glossata</taxon>
        <taxon>Ditrysia</taxon>
        <taxon>Tineoidea</taxon>
        <taxon>Psychidae</taxon>
        <taxon>Oiketicinae</taxon>
        <taxon>Eumeta</taxon>
    </lineage>
</organism>
<accession>A0A4C1WA99</accession>
<dbReference type="Proteomes" id="UP000299102">
    <property type="component" value="Unassembled WGS sequence"/>
</dbReference>